<evidence type="ECO:0000313" key="4">
    <source>
        <dbReference type="Proteomes" id="UP000242519"/>
    </source>
</evidence>
<feature type="transmembrane region" description="Helical" evidence="1">
    <location>
        <begin position="255"/>
        <end position="279"/>
    </location>
</feature>
<proteinExistence type="predicted"/>
<protein>
    <recommendedName>
        <fullName evidence="5">Endoglucanase</fullName>
    </recommendedName>
</protein>
<sequence length="298" mass="32752">MVSSVMPSLNIISLLILLTPIRGHTFMQNPVPFASQLRSNGPMSRDGSDWPCSGEKDFDPAGVMNIWQRGSTQYLQAMGGASHGGGSCQISVTRDMKPTRYSEWKVIHSIHGGCPIRNLADANYGLSATALLPSVYNFTIPDWLHVGQGVMAWTWYGRWSVPEMYMNCAPIMILGGGTDTNTTDAAREKKFDAAPLIFEANNGNGCWTANQGSCVEFPEPGDSLEVNAECPLDQKIMFTGVCNSSRRLALLSSRWYWVDYKLSLGLVLLVSMLLTFSIVKLSRKRGIAAEGYNKVPRV</sequence>
<dbReference type="PANTHER" id="PTHR36182">
    <property type="entry name" value="PROTEIN, PUTATIVE (AFU_ORTHOLOGUE AFUA_6G10930)-RELATED"/>
    <property type="match status" value="1"/>
</dbReference>
<evidence type="ECO:0000256" key="2">
    <source>
        <dbReference type="SAM" id="SignalP"/>
    </source>
</evidence>
<evidence type="ECO:0008006" key="5">
    <source>
        <dbReference type="Google" id="ProtNLM"/>
    </source>
</evidence>
<dbReference type="AlphaFoldDB" id="A0A218YZ05"/>
<keyword evidence="1" id="KW-0812">Transmembrane</keyword>
<keyword evidence="2" id="KW-0732">Signal</keyword>
<keyword evidence="4" id="KW-1185">Reference proteome</keyword>
<dbReference type="Gene3D" id="2.70.50.70">
    <property type="match status" value="1"/>
</dbReference>
<comment type="caution">
    <text evidence="3">The sequence shown here is derived from an EMBL/GenBank/DDBJ whole genome shotgun (WGS) entry which is preliminary data.</text>
</comment>
<gene>
    <name evidence="3" type="ORF">B2J93_6511</name>
</gene>
<dbReference type="Proteomes" id="UP000242519">
    <property type="component" value="Unassembled WGS sequence"/>
</dbReference>
<dbReference type="EMBL" id="MZNU01000297">
    <property type="protein sequence ID" value="OWP01037.1"/>
    <property type="molecule type" value="Genomic_DNA"/>
</dbReference>
<feature type="signal peptide" evidence="2">
    <location>
        <begin position="1"/>
        <end position="23"/>
    </location>
</feature>
<feature type="chain" id="PRO_5012939742" description="Endoglucanase" evidence="2">
    <location>
        <begin position="24"/>
        <end position="298"/>
    </location>
</feature>
<keyword evidence="1" id="KW-0472">Membrane</keyword>
<dbReference type="OrthoDB" id="2342176at2759"/>
<dbReference type="InParanoid" id="A0A218YZ05"/>
<reference evidence="3 4" key="1">
    <citation type="submission" date="2017-04" db="EMBL/GenBank/DDBJ databases">
        <title>Draft genome sequence of Marssonina coronaria NL1: causal agent of apple blotch.</title>
        <authorList>
            <person name="Cheng Q."/>
        </authorList>
    </citation>
    <scope>NUCLEOTIDE SEQUENCE [LARGE SCALE GENOMIC DNA]</scope>
    <source>
        <strain evidence="3 4">NL1</strain>
    </source>
</reference>
<accession>A0A218YZ05</accession>
<dbReference type="PANTHER" id="PTHR36182:SF2">
    <property type="entry name" value="LYTIC POLYSACCHARIDE MONOOXYGENASE"/>
    <property type="match status" value="1"/>
</dbReference>
<name>A0A218YZ05_9HELO</name>
<evidence type="ECO:0000313" key="3">
    <source>
        <dbReference type="EMBL" id="OWP01037.1"/>
    </source>
</evidence>
<organism evidence="3 4">
    <name type="scientific">Diplocarpon coronariae</name>
    <dbReference type="NCBI Taxonomy" id="2795749"/>
    <lineage>
        <taxon>Eukaryota</taxon>
        <taxon>Fungi</taxon>
        <taxon>Dikarya</taxon>
        <taxon>Ascomycota</taxon>
        <taxon>Pezizomycotina</taxon>
        <taxon>Leotiomycetes</taxon>
        <taxon>Helotiales</taxon>
        <taxon>Drepanopezizaceae</taxon>
        <taxon>Diplocarpon</taxon>
    </lineage>
</organism>
<keyword evidence="1" id="KW-1133">Transmembrane helix</keyword>
<evidence type="ECO:0000256" key="1">
    <source>
        <dbReference type="SAM" id="Phobius"/>
    </source>
</evidence>